<reference evidence="2 3" key="1">
    <citation type="journal article" date="2006" name="Nature">
        <title>Global trends of whole-genome duplications revealed by the ciliate Paramecium tetraurelia.</title>
        <authorList>
            <consortium name="Genoscope"/>
            <person name="Aury J.-M."/>
            <person name="Jaillon O."/>
            <person name="Duret L."/>
            <person name="Noel B."/>
            <person name="Jubin C."/>
            <person name="Porcel B.M."/>
            <person name="Segurens B."/>
            <person name="Daubin V."/>
            <person name="Anthouard V."/>
            <person name="Aiach N."/>
            <person name="Arnaiz O."/>
            <person name="Billaut A."/>
            <person name="Beisson J."/>
            <person name="Blanc I."/>
            <person name="Bouhouche K."/>
            <person name="Camara F."/>
            <person name="Duharcourt S."/>
            <person name="Guigo R."/>
            <person name="Gogendeau D."/>
            <person name="Katinka M."/>
            <person name="Keller A.-M."/>
            <person name="Kissmehl R."/>
            <person name="Klotz C."/>
            <person name="Koll F."/>
            <person name="Le Moue A."/>
            <person name="Lepere C."/>
            <person name="Malinsky S."/>
            <person name="Nowacki M."/>
            <person name="Nowak J.K."/>
            <person name="Plattner H."/>
            <person name="Poulain J."/>
            <person name="Ruiz F."/>
            <person name="Serrano V."/>
            <person name="Zagulski M."/>
            <person name="Dessen P."/>
            <person name="Betermier M."/>
            <person name="Weissenbach J."/>
            <person name="Scarpelli C."/>
            <person name="Schachter V."/>
            <person name="Sperling L."/>
            <person name="Meyer E."/>
            <person name="Cohen J."/>
            <person name="Wincker P."/>
        </authorList>
    </citation>
    <scope>NUCLEOTIDE SEQUENCE [LARGE SCALE GENOMIC DNA]</scope>
    <source>
        <strain evidence="2 3">Stock d4-2</strain>
    </source>
</reference>
<feature type="region of interest" description="Disordered" evidence="1">
    <location>
        <begin position="1"/>
        <end position="23"/>
    </location>
</feature>
<dbReference type="AlphaFoldDB" id="A0CA63"/>
<feature type="region of interest" description="Disordered" evidence="1">
    <location>
        <begin position="175"/>
        <end position="194"/>
    </location>
</feature>
<proteinExistence type="predicted"/>
<keyword evidence="3" id="KW-1185">Reference proteome</keyword>
<accession>A0CA63</accession>
<evidence type="ECO:0000313" key="2">
    <source>
        <dbReference type="EMBL" id="CAK67680.1"/>
    </source>
</evidence>
<dbReference type="OrthoDB" id="10415076at2759"/>
<organism evidence="2 3">
    <name type="scientific">Paramecium tetraurelia</name>
    <dbReference type="NCBI Taxonomy" id="5888"/>
    <lineage>
        <taxon>Eukaryota</taxon>
        <taxon>Sar</taxon>
        <taxon>Alveolata</taxon>
        <taxon>Ciliophora</taxon>
        <taxon>Intramacronucleata</taxon>
        <taxon>Oligohymenophorea</taxon>
        <taxon>Peniculida</taxon>
        <taxon>Parameciidae</taxon>
        <taxon>Paramecium</taxon>
    </lineage>
</organism>
<evidence type="ECO:0008006" key="4">
    <source>
        <dbReference type="Google" id="ProtNLM"/>
    </source>
</evidence>
<dbReference type="Proteomes" id="UP000000600">
    <property type="component" value="Unassembled WGS sequence"/>
</dbReference>
<sequence>MAVSNNYCHKVQSNTSNKPAQLQNYKDNIANPIGMIPKEHEIKYNDYQAQQLGRWDQQRQRSVSSKQEDKIKSLYLQPEPISINQNNLYYSNFEPYPLKQPNQGYKSNQNNNIINNNQYNANKVFSQNSQKRPQELYDQLDIALNQQTYHSQKVEIRFKLFDLFMNEIKNPNHMVQLQNSKPPSKQQEEKEEDSMNCTQASFMKTQNSKCIQCLQDIYEKKINLVCWHNYHTECLSQIVGLQIQLSDVRNLPKCLCGIKIKQKTIYQLQNGRKLIEVLMKKQLDTIFKQHHNYFKKCPKCEFRFLLDKRLGKTCYCDNCGSEFKIQ</sequence>
<dbReference type="EMBL" id="CT868053">
    <property type="protein sequence ID" value="CAK67680.1"/>
    <property type="molecule type" value="Genomic_DNA"/>
</dbReference>
<name>A0CA63_PARTE</name>
<protein>
    <recommendedName>
        <fullName evidence="4">RING-type domain-containing protein</fullName>
    </recommendedName>
</protein>
<gene>
    <name evidence="2" type="ORF">GSPATT00036460001</name>
</gene>
<evidence type="ECO:0000256" key="1">
    <source>
        <dbReference type="SAM" id="MobiDB-lite"/>
    </source>
</evidence>
<dbReference type="OMA" id="EDSMNCT"/>
<evidence type="ECO:0000313" key="3">
    <source>
        <dbReference type="Proteomes" id="UP000000600"/>
    </source>
</evidence>
<dbReference type="InParanoid" id="A0CA63"/>
<dbReference type="HOGENOM" id="CLU_853804_0_0_1"/>
<dbReference type="GeneID" id="5020862"/>
<dbReference type="KEGG" id="ptm:GSPATT00036460001"/>
<dbReference type="RefSeq" id="XP_001435077.1">
    <property type="nucleotide sequence ID" value="XM_001435040.1"/>
</dbReference>